<evidence type="ECO:0000313" key="3">
    <source>
        <dbReference type="Proteomes" id="UP000077202"/>
    </source>
</evidence>
<feature type="coiled-coil region" evidence="1">
    <location>
        <begin position="140"/>
        <end position="174"/>
    </location>
</feature>
<evidence type="ECO:0000313" key="2">
    <source>
        <dbReference type="EMBL" id="OAE34424.1"/>
    </source>
</evidence>
<keyword evidence="1" id="KW-0175">Coiled coil</keyword>
<accession>A0A176WNI9</accession>
<dbReference type="Proteomes" id="UP000077202">
    <property type="component" value="Unassembled WGS sequence"/>
</dbReference>
<evidence type="ECO:0000256" key="1">
    <source>
        <dbReference type="SAM" id="Coils"/>
    </source>
</evidence>
<name>A0A176WNI9_MARPO</name>
<comment type="caution">
    <text evidence="2">The sequence shown here is derived from an EMBL/GenBank/DDBJ whole genome shotgun (WGS) entry which is preliminary data.</text>
</comment>
<sequence length="183" mass="20493">MPEPKTSEEHGKELTMSEEILEHVVEQIDGTVVESLEIPLPHVSFGVVKPETNKRSSAEELKELVVTFPDFMQDDVIPSLKYLDGKRGKYAMLKNAGFYVDMIRSMIQIKRATAVKTAEDMTKECAKATASLKGRIGARTEAHNKEMQRANELMASLAEQTQKYEAELASWAKKLTECETAKS</sequence>
<proteinExistence type="predicted"/>
<protein>
    <submittedName>
        <fullName evidence="2">Uncharacterized protein</fullName>
    </submittedName>
</protein>
<organism evidence="2 3">
    <name type="scientific">Marchantia polymorpha subsp. ruderalis</name>
    <dbReference type="NCBI Taxonomy" id="1480154"/>
    <lineage>
        <taxon>Eukaryota</taxon>
        <taxon>Viridiplantae</taxon>
        <taxon>Streptophyta</taxon>
        <taxon>Embryophyta</taxon>
        <taxon>Marchantiophyta</taxon>
        <taxon>Marchantiopsida</taxon>
        <taxon>Marchantiidae</taxon>
        <taxon>Marchantiales</taxon>
        <taxon>Marchantiaceae</taxon>
        <taxon>Marchantia</taxon>
    </lineage>
</organism>
<gene>
    <name evidence="2" type="ORF">AXG93_4875s1440</name>
</gene>
<reference evidence="2" key="1">
    <citation type="submission" date="2016-03" db="EMBL/GenBank/DDBJ databases">
        <title>Mechanisms controlling the formation of the plant cell surface in tip-growing cells are functionally conserved among land plants.</title>
        <authorList>
            <person name="Honkanen S."/>
            <person name="Jones V.A."/>
            <person name="Morieri G."/>
            <person name="Champion C."/>
            <person name="Hetherington A.J."/>
            <person name="Kelly S."/>
            <person name="Saint-Marcoux D."/>
            <person name="Proust H."/>
            <person name="Prescott H."/>
            <person name="Dolan L."/>
        </authorList>
    </citation>
    <scope>NUCLEOTIDE SEQUENCE [LARGE SCALE GENOMIC DNA]</scope>
    <source>
        <tissue evidence="2">Whole gametophyte</tissue>
    </source>
</reference>
<dbReference type="EMBL" id="LVLJ01000408">
    <property type="protein sequence ID" value="OAE34424.1"/>
    <property type="molecule type" value="Genomic_DNA"/>
</dbReference>
<dbReference type="AlphaFoldDB" id="A0A176WNI9"/>
<keyword evidence="3" id="KW-1185">Reference proteome</keyword>